<dbReference type="PRINTS" id="PR00039">
    <property type="entry name" value="HTHLYSR"/>
</dbReference>
<sequence>MPERASGSASRVTIARLPPLNALRAFVVSARQQSFGAAAAELHVSAAAIGQQVRLLEDHLGGPLFLRRRGRLELTALGLTVLPGLTEAFSSMVTALSDLGTTSPALRISVPPSFAMKWLMPRLDALHEAVPGLELIIEASASLASFSEGRLDCAIRYGNGTYPGLAAHYLMSEALVPLCSPEFAQDHALLDRGPQALADPVPLLHETGPEQDATGPDWEKWLQSHGLRASETARVGIRLQQSSLVLEAAAAGKGIALGKLRLAEADLASGRLIMPFGEPWPLAKAYYFVTPDHPAHLPPITQLLKWLRVETAAVPSWTYAA</sequence>
<dbReference type="GO" id="GO:0006351">
    <property type="term" value="P:DNA-templated transcription"/>
    <property type="evidence" value="ECO:0007669"/>
    <property type="project" value="TreeGrafter"/>
</dbReference>
<evidence type="ECO:0000256" key="1">
    <source>
        <dbReference type="ARBA" id="ARBA00009437"/>
    </source>
</evidence>
<dbReference type="PATRIC" id="fig|1367847.3.peg.1272"/>
<dbReference type="STRING" id="1367847.JCM7686_1304"/>
<keyword evidence="2" id="KW-0805">Transcription regulation</keyword>
<dbReference type="Gene3D" id="1.10.10.10">
    <property type="entry name" value="Winged helix-like DNA-binding domain superfamily/Winged helix DNA-binding domain"/>
    <property type="match status" value="1"/>
</dbReference>
<evidence type="ECO:0000256" key="2">
    <source>
        <dbReference type="ARBA" id="ARBA00023015"/>
    </source>
</evidence>
<dbReference type="InterPro" id="IPR036390">
    <property type="entry name" value="WH_DNA-bd_sf"/>
</dbReference>
<dbReference type="EMBL" id="CP006650">
    <property type="protein sequence ID" value="AGT08405.1"/>
    <property type="molecule type" value="Genomic_DNA"/>
</dbReference>
<dbReference type="Proteomes" id="UP000015480">
    <property type="component" value="Chromosome"/>
</dbReference>
<dbReference type="PANTHER" id="PTHR30537">
    <property type="entry name" value="HTH-TYPE TRANSCRIPTIONAL REGULATOR"/>
    <property type="match status" value="1"/>
</dbReference>
<organism evidence="6 7">
    <name type="scientific">Paracoccus aminophilus JCM 7686</name>
    <dbReference type="NCBI Taxonomy" id="1367847"/>
    <lineage>
        <taxon>Bacteria</taxon>
        <taxon>Pseudomonadati</taxon>
        <taxon>Pseudomonadota</taxon>
        <taxon>Alphaproteobacteria</taxon>
        <taxon>Rhodobacterales</taxon>
        <taxon>Paracoccaceae</taxon>
        <taxon>Paracoccus</taxon>
    </lineage>
</organism>
<dbReference type="InterPro" id="IPR036388">
    <property type="entry name" value="WH-like_DNA-bd_sf"/>
</dbReference>
<comment type="similarity">
    <text evidence="1">Belongs to the LysR transcriptional regulatory family.</text>
</comment>
<dbReference type="Pfam" id="PF03466">
    <property type="entry name" value="LysR_substrate"/>
    <property type="match status" value="1"/>
</dbReference>
<gene>
    <name evidence="6" type="ORF">JCM7686_1304</name>
</gene>
<dbReference type="KEGG" id="pami:JCM7686_1304"/>
<dbReference type="InterPro" id="IPR000847">
    <property type="entry name" value="LysR_HTH_N"/>
</dbReference>
<protein>
    <submittedName>
        <fullName evidence="6">Transcriptional regulator, LysR family</fullName>
    </submittedName>
</protein>
<accession>S5XY75</accession>
<dbReference type="GO" id="GO:0003700">
    <property type="term" value="F:DNA-binding transcription factor activity"/>
    <property type="evidence" value="ECO:0007669"/>
    <property type="project" value="InterPro"/>
</dbReference>
<keyword evidence="4" id="KW-0804">Transcription</keyword>
<dbReference type="CDD" id="cd08432">
    <property type="entry name" value="PBP2_GcdR_TrpI_HvrB_AmpR_like"/>
    <property type="match status" value="1"/>
</dbReference>
<keyword evidence="7" id="KW-1185">Reference proteome</keyword>
<evidence type="ECO:0000259" key="5">
    <source>
        <dbReference type="PROSITE" id="PS50931"/>
    </source>
</evidence>
<dbReference type="SUPFAM" id="SSF53850">
    <property type="entry name" value="Periplasmic binding protein-like II"/>
    <property type="match status" value="1"/>
</dbReference>
<dbReference type="SUPFAM" id="SSF46785">
    <property type="entry name" value="Winged helix' DNA-binding domain"/>
    <property type="match status" value="1"/>
</dbReference>
<evidence type="ECO:0000256" key="3">
    <source>
        <dbReference type="ARBA" id="ARBA00023125"/>
    </source>
</evidence>
<dbReference type="Gene3D" id="3.40.190.10">
    <property type="entry name" value="Periplasmic binding protein-like II"/>
    <property type="match status" value="2"/>
</dbReference>
<feature type="domain" description="HTH lysR-type" evidence="5">
    <location>
        <begin position="18"/>
        <end position="75"/>
    </location>
</feature>
<proteinExistence type="inferred from homology"/>
<dbReference type="PROSITE" id="PS50931">
    <property type="entry name" value="HTH_LYSR"/>
    <property type="match status" value="1"/>
</dbReference>
<dbReference type="eggNOG" id="COG0583">
    <property type="taxonomic scope" value="Bacteria"/>
</dbReference>
<name>S5XY75_PARAH</name>
<evidence type="ECO:0000313" key="6">
    <source>
        <dbReference type="EMBL" id="AGT08405.1"/>
    </source>
</evidence>
<dbReference type="Pfam" id="PF00126">
    <property type="entry name" value="HTH_1"/>
    <property type="match status" value="1"/>
</dbReference>
<dbReference type="GO" id="GO:0043565">
    <property type="term" value="F:sequence-specific DNA binding"/>
    <property type="evidence" value="ECO:0007669"/>
    <property type="project" value="TreeGrafter"/>
</dbReference>
<dbReference type="AlphaFoldDB" id="S5XY75"/>
<dbReference type="HOGENOM" id="CLU_039613_37_1_5"/>
<evidence type="ECO:0000256" key="4">
    <source>
        <dbReference type="ARBA" id="ARBA00023163"/>
    </source>
</evidence>
<dbReference type="InterPro" id="IPR005119">
    <property type="entry name" value="LysR_subst-bd"/>
</dbReference>
<reference evidence="6 7" key="1">
    <citation type="journal article" date="2014" name="BMC Genomics">
        <title>Architecture and functions of a multipartite genome of the methylotrophic bacterium Paracoccus aminophilus JCM 7686, containing primary and secondary chromids.</title>
        <authorList>
            <person name="Dziewit L."/>
            <person name="Czarnecki J."/>
            <person name="Wibberg D."/>
            <person name="Radlinska M."/>
            <person name="Mrozek P."/>
            <person name="Szymczak M."/>
            <person name="Schluter A."/>
            <person name="Puhler A."/>
            <person name="Bartosik D."/>
        </authorList>
    </citation>
    <scope>NUCLEOTIDE SEQUENCE [LARGE SCALE GENOMIC DNA]</scope>
    <source>
        <strain evidence="6">JCM 7686</strain>
    </source>
</reference>
<evidence type="ECO:0000313" key="7">
    <source>
        <dbReference type="Proteomes" id="UP000015480"/>
    </source>
</evidence>
<dbReference type="PANTHER" id="PTHR30537:SF74">
    <property type="entry name" value="HTH-TYPE TRANSCRIPTIONAL REGULATOR TRPI"/>
    <property type="match status" value="1"/>
</dbReference>
<dbReference type="InterPro" id="IPR058163">
    <property type="entry name" value="LysR-type_TF_proteobact-type"/>
</dbReference>
<keyword evidence="3" id="KW-0238">DNA-binding</keyword>